<dbReference type="PROSITE" id="PS51257">
    <property type="entry name" value="PROKAR_LIPOPROTEIN"/>
    <property type="match status" value="1"/>
</dbReference>
<dbReference type="RefSeq" id="WP_380868711.1">
    <property type="nucleotide sequence ID" value="NZ_JBHUMA010000006.1"/>
</dbReference>
<accession>A0ABW5NL47</accession>
<evidence type="ECO:0000313" key="2">
    <source>
        <dbReference type="Proteomes" id="UP001597393"/>
    </source>
</evidence>
<organism evidence="1 2">
    <name type="scientific">Sphingobacterium corticis</name>
    <dbReference type="NCBI Taxonomy" id="1812823"/>
    <lineage>
        <taxon>Bacteria</taxon>
        <taxon>Pseudomonadati</taxon>
        <taxon>Bacteroidota</taxon>
        <taxon>Sphingobacteriia</taxon>
        <taxon>Sphingobacteriales</taxon>
        <taxon>Sphingobacteriaceae</taxon>
        <taxon>Sphingobacterium</taxon>
    </lineage>
</organism>
<evidence type="ECO:0000313" key="1">
    <source>
        <dbReference type="EMBL" id="MFD2598643.1"/>
    </source>
</evidence>
<comment type="caution">
    <text evidence="1">The sequence shown here is derived from an EMBL/GenBank/DDBJ whole genome shotgun (WGS) entry which is preliminary data.</text>
</comment>
<gene>
    <name evidence="1" type="ORF">ACFSQ3_06725</name>
</gene>
<keyword evidence="2" id="KW-1185">Reference proteome</keyword>
<proteinExistence type="predicted"/>
<protein>
    <submittedName>
        <fullName evidence="1">Uncharacterized protein</fullName>
    </submittedName>
</protein>
<dbReference type="EMBL" id="JBHUMA010000006">
    <property type="protein sequence ID" value="MFD2598643.1"/>
    <property type="molecule type" value="Genomic_DNA"/>
</dbReference>
<reference evidence="2" key="1">
    <citation type="journal article" date="2019" name="Int. J. Syst. Evol. Microbiol.">
        <title>The Global Catalogue of Microorganisms (GCM) 10K type strain sequencing project: providing services to taxonomists for standard genome sequencing and annotation.</title>
        <authorList>
            <consortium name="The Broad Institute Genomics Platform"/>
            <consortium name="The Broad Institute Genome Sequencing Center for Infectious Disease"/>
            <person name="Wu L."/>
            <person name="Ma J."/>
        </authorList>
    </citation>
    <scope>NUCLEOTIDE SEQUENCE [LARGE SCALE GENOMIC DNA]</scope>
    <source>
        <strain evidence="2">KCTC 42248</strain>
    </source>
</reference>
<sequence>MRKLIYMILGIGSFGFVACHSSQEKAGDTESELTPVEPADKQLYNINQSDEEVINLDTTQTDTTATDTAKWRK</sequence>
<dbReference type="Proteomes" id="UP001597393">
    <property type="component" value="Unassembled WGS sequence"/>
</dbReference>
<name>A0ABW5NL47_9SPHI</name>